<feature type="compositionally biased region" description="Polar residues" evidence="1">
    <location>
        <begin position="1"/>
        <end position="22"/>
    </location>
</feature>
<dbReference type="EMBL" id="KN824312">
    <property type="protein sequence ID" value="KIM25639.1"/>
    <property type="molecule type" value="Genomic_DNA"/>
</dbReference>
<evidence type="ECO:0000313" key="4">
    <source>
        <dbReference type="Proteomes" id="UP000054097"/>
    </source>
</evidence>
<dbReference type="AlphaFoldDB" id="A0A0C3B0A8"/>
<proteinExistence type="predicted"/>
<feature type="region of interest" description="Disordered" evidence="1">
    <location>
        <begin position="131"/>
        <end position="154"/>
    </location>
</feature>
<accession>A0A0C3B0A8</accession>
<dbReference type="Proteomes" id="UP000054097">
    <property type="component" value="Unassembled WGS sequence"/>
</dbReference>
<keyword evidence="2" id="KW-0472">Membrane</keyword>
<feature type="compositionally biased region" description="Low complexity" evidence="1">
    <location>
        <begin position="192"/>
        <end position="206"/>
    </location>
</feature>
<evidence type="ECO:0000256" key="1">
    <source>
        <dbReference type="SAM" id="MobiDB-lite"/>
    </source>
</evidence>
<evidence type="ECO:0000256" key="2">
    <source>
        <dbReference type="SAM" id="Phobius"/>
    </source>
</evidence>
<dbReference type="OrthoDB" id="3269958at2759"/>
<feature type="compositionally biased region" description="Basic and acidic residues" evidence="1">
    <location>
        <begin position="282"/>
        <end position="304"/>
    </location>
</feature>
<feature type="region of interest" description="Disordered" evidence="1">
    <location>
        <begin position="228"/>
        <end position="260"/>
    </location>
</feature>
<keyword evidence="2" id="KW-0812">Transmembrane</keyword>
<dbReference type="HOGENOM" id="CLU_915755_0_0_1"/>
<keyword evidence="2" id="KW-1133">Transmembrane helix</keyword>
<sequence length="304" mass="32871">MSSTASSNGGAPTETNNSSPSSLPDPFSTGPSVYLYGFLATLVLIFLVSIGVAWRGYHTRRLLRARIDEAIARGVLMPGYDSSNPHLPLFQSGRRGNRGPLPPRPIMYEGWIGSNAHEVEKDWDIRPASLTGLKPIVPEPPKEPEQPHAKSPRFSHWLDPLRQYWFVTPPDGADANQLQGRPARGERSPPNGAAATGSDATAATTGQETKDELKDVEEVVTSVLIAMPDKSRSSSRRISMGVASSSRPSSSTAPPQPMGLTALQELPPLMLGVVQMPLVPTEEQREHMDEKIPSASKEKATEVP</sequence>
<name>A0A0C3B0A8_SERVB</name>
<feature type="region of interest" description="Disordered" evidence="1">
    <location>
        <begin position="168"/>
        <end position="215"/>
    </location>
</feature>
<reference evidence="4" key="2">
    <citation type="submission" date="2015-01" db="EMBL/GenBank/DDBJ databases">
        <title>Evolutionary Origins and Diversification of the Mycorrhizal Mutualists.</title>
        <authorList>
            <consortium name="DOE Joint Genome Institute"/>
            <consortium name="Mycorrhizal Genomics Consortium"/>
            <person name="Kohler A."/>
            <person name="Kuo A."/>
            <person name="Nagy L.G."/>
            <person name="Floudas D."/>
            <person name="Copeland A."/>
            <person name="Barry K.W."/>
            <person name="Cichocki N."/>
            <person name="Veneault-Fourrey C."/>
            <person name="LaButti K."/>
            <person name="Lindquist E.A."/>
            <person name="Lipzen A."/>
            <person name="Lundell T."/>
            <person name="Morin E."/>
            <person name="Murat C."/>
            <person name="Riley R."/>
            <person name="Ohm R."/>
            <person name="Sun H."/>
            <person name="Tunlid A."/>
            <person name="Henrissat B."/>
            <person name="Grigoriev I.V."/>
            <person name="Hibbett D.S."/>
            <person name="Martin F."/>
        </authorList>
    </citation>
    <scope>NUCLEOTIDE SEQUENCE [LARGE SCALE GENOMIC DNA]</scope>
    <source>
        <strain evidence="4">MAFF 305830</strain>
    </source>
</reference>
<organism evidence="3 4">
    <name type="scientific">Serendipita vermifera MAFF 305830</name>
    <dbReference type="NCBI Taxonomy" id="933852"/>
    <lineage>
        <taxon>Eukaryota</taxon>
        <taxon>Fungi</taxon>
        <taxon>Dikarya</taxon>
        <taxon>Basidiomycota</taxon>
        <taxon>Agaricomycotina</taxon>
        <taxon>Agaricomycetes</taxon>
        <taxon>Sebacinales</taxon>
        <taxon>Serendipitaceae</taxon>
        <taxon>Serendipita</taxon>
    </lineage>
</organism>
<feature type="region of interest" description="Disordered" evidence="1">
    <location>
        <begin position="279"/>
        <end position="304"/>
    </location>
</feature>
<reference evidence="3 4" key="1">
    <citation type="submission" date="2014-04" db="EMBL/GenBank/DDBJ databases">
        <authorList>
            <consortium name="DOE Joint Genome Institute"/>
            <person name="Kuo A."/>
            <person name="Zuccaro A."/>
            <person name="Kohler A."/>
            <person name="Nagy L.G."/>
            <person name="Floudas D."/>
            <person name="Copeland A."/>
            <person name="Barry K.W."/>
            <person name="Cichocki N."/>
            <person name="Veneault-Fourrey C."/>
            <person name="LaButti K."/>
            <person name="Lindquist E.A."/>
            <person name="Lipzen A."/>
            <person name="Lundell T."/>
            <person name="Morin E."/>
            <person name="Murat C."/>
            <person name="Sun H."/>
            <person name="Tunlid A."/>
            <person name="Henrissat B."/>
            <person name="Grigoriev I.V."/>
            <person name="Hibbett D.S."/>
            <person name="Martin F."/>
            <person name="Nordberg H.P."/>
            <person name="Cantor M.N."/>
            <person name="Hua S.X."/>
        </authorList>
    </citation>
    <scope>NUCLEOTIDE SEQUENCE [LARGE SCALE GENOMIC DNA]</scope>
    <source>
        <strain evidence="3 4">MAFF 305830</strain>
    </source>
</reference>
<protein>
    <submittedName>
        <fullName evidence="3">Uncharacterized protein</fullName>
    </submittedName>
</protein>
<evidence type="ECO:0000313" key="3">
    <source>
        <dbReference type="EMBL" id="KIM25639.1"/>
    </source>
</evidence>
<gene>
    <name evidence="3" type="ORF">M408DRAFT_10279</name>
</gene>
<feature type="region of interest" description="Disordered" evidence="1">
    <location>
        <begin position="1"/>
        <end position="24"/>
    </location>
</feature>
<keyword evidence="4" id="KW-1185">Reference proteome</keyword>
<feature type="transmembrane region" description="Helical" evidence="2">
    <location>
        <begin position="33"/>
        <end position="54"/>
    </location>
</feature>
<feature type="compositionally biased region" description="Low complexity" evidence="1">
    <location>
        <begin position="244"/>
        <end position="253"/>
    </location>
</feature>